<dbReference type="Proteomes" id="UP000015105">
    <property type="component" value="Chromosome 5D"/>
</dbReference>
<evidence type="ECO:0000313" key="1">
    <source>
        <dbReference type="EnsemblPlants" id="AET5Gv20792400.30"/>
    </source>
</evidence>
<reference evidence="2" key="2">
    <citation type="journal article" date="2017" name="Nat. Plants">
        <title>The Aegilops tauschii genome reveals multiple impacts of transposons.</title>
        <authorList>
            <person name="Zhao G."/>
            <person name="Zou C."/>
            <person name="Li K."/>
            <person name="Wang K."/>
            <person name="Li T."/>
            <person name="Gao L."/>
            <person name="Zhang X."/>
            <person name="Wang H."/>
            <person name="Yang Z."/>
            <person name="Liu X."/>
            <person name="Jiang W."/>
            <person name="Mao L."/>
            <person name="Kong X."/>
            <person name="Jiao Y."/>
            <person name="Jia J."/>
        </authorList>
    </citation>
    <scope>NUCLEOTIDE SEQUENCE [LARGE SCALE GENOMIC DNA]</scope>
    <source>
        <strain evidence="2">cv. AL8/78</strain>
    </source>
</reference>
<evidence type="ECO:0000313" key="2">
    <source>
        <dbReference type="Proteomes" id="UP000015105"/>
    </source>
</evidence>
<dbReference type="AlphaFoldDB" id="A0A453LIX0"/>
<reference evidence="1" key="5">
    <citation type="journal article" date="2021" name="G3 (Bethesda)">
        <title>Aegilops tauschii genome assembly Aet v5.0 features greater sequence contiguity and improved annotation.</title>
        <authorList>
            <person name="Wang L."/>
            <person name="Zhu T."/>
            <person name="Rodriguez J.C."/>
            <person name="Deal K.R."/>
            <person name="Dubcovsky J."/>
            <person name="McGuire P.E."/>
            <person name="Lux T."/>
            <person name="Spannagl M."/>
            <person name="Mayer K.F.X."/>
            <person name="Baldrich P."/>
            <person name="Meyers B.C."/>
            <person name="Huo N."/>
            <person name="Gu Y.Q."/>
            <person name="Zhou H."/>
            <person name="Devos K.M."/>
            <person name="Bennetzen J.L."/>
            <person name="Unver T."/>
            <person name="Budak H."/>
            <person name="Gulick P.J."/>
            <person name="Galiba G."/>
            <person name="Kalapos B."/>
            <person name="Nelson D.R."/>
            <person name="Li P."/>
            <person name="You F.M."/>
            <person name="Luo M.C."/>
            <person name="Dvorak J."/>
        </authorList>
    </citation>
    <scope>NUCLEOTIDE SEQUENCE [LARGE SCALE GENOMIC DNA]</scope>
    <source>
        <strain evidence="1">cv. AL8/78</strain>
    </source>
</reference>
<protein>
    <submittedName>
        <fullName evidence="1">Uncharacterized protein</fullName>
    </submittedName>
</protein>
<keyword evidence="2" id="KW-1185">Reference proteome</keyword>
<reference evidence="1" key="4">
    <citation type="submission" date="2019-03" db="UniProtKB">
        <authorList>
            <consortium name="EnsemblPlants"/>
        </authorList>
    </citation>
    <scope>IDENTIFICATION</scope>
</reference>
<proteinExistence type="predicted"/>
<dbReference type="Gramene" id="AET5Gv20792400.30">
    <property type="protein sequence ID" value="AET5Gv20792400.30"/>
    <property type="gene ID" value="AET5Gv20792400"/>
</dbReference>
<organism evidence="1 2">
    <name type="scientific">Aegilops tauschii subsp. strangulata</name>
    <name type="common">Goatgrass</name>
    <dbReference type="NCBI Taxonomy" id="200361"/>
    <lineage>
        <taxon>Eukaryota</taxon>
        <taxon>Viridiplantae</taxon>
        <taxon>Streptophyta</taxon>
        <taxon>Embryophyta</taxon>
        <taxon>Tracheophyta</taxon>
        <taxon>Spermatophyta</taxon>
        <taxon>Magnoliopsida</taxon>
        <taxon>Liliopsida</taxon>
        <taxon>Poales</taxon>
        <taxon>Poaceae</taxon>
        <taxon>BOP clade</taxon>
        <taxon>Pooideae</taxon>
        <taxon>Triticodae</taxon>
        <taxon>Triticeae</taxon>
        <taxon>Triticinae</taxon>
        <taxon>Aegilops</taxon>
    </lineage>
</organism>
<reference evidence="2" key="1">
    <citation type="journal article" date="2014" name="Science">
        <title>Ancient hybridizations among the ancestral genomes of bread wheat.</title>
        <authorList>
            <consortium name="International Wheat Genome Sequencing Consortium,"/>
            <person name="Marcussen T."/>
            <person name="Sandve S.R."/>
            <person name="Heier L."/>
            <person name="Spannagl M."/>
            <person name="Pfeifer M."/>
            <person name="Jakobsen K.S."/>
            <person name="Wulff B.B."/>
            <person name="Steuernagel B."/>
            <person name="Mayer K.F."/>
            <person name="Olsen O.A."/>
        </authorList>
    </citation>
    <scope>NUCLEOTIDE SEQUENCE [LARGE SCALE GENOMIC DNA]</scope>
    <source>
        <strain evidence="2">cv. AL8/78</strain>
    </source>
</reference>
<accession>A0A453LIX0</accession>
<name>A0A453LIX0_AEGTS</name>
<reference evidence="1" key="3">
    <citation type="journal article" date="2017" name="Nature">
        <title>Genome sequence of the progenitor of the wheat D genome Aegilops tauschii.</title>
        <authorList>
            <person name="Luo M.C."/>
            <person name="Gu Y.Q."/>
            <person name="Puiu D."/>
            <person name="Wang H."/>
            <person name="Twardziok S.O."/>
            <person name="Deal K.R."/>
            <person name="Huo N."/>
            <person name="Zhu T."/>
            <person name="Wang L."/>
            <person name="Wang Y."/>
            <person name="McGuire P.E."/>
            <person name="Liu S."/>
            <person name="Long H."/>
            <person name="Ramasamy R.K."/>
            <person name="Rodriguez J.C."/>
            <person name="Van S.L."/>
            <person name="Yuan L."/>
            <person name="Wang Z."/>
            <person name="Xia Z."/>
            <person name="Xiao L."/>
            <person name="Anderson O.D."/>
            <person name="Ouyang S."/>
            <person name="Liang Y."/>
            <person name="Zimin A.V."/>
            <person name="Pertea G."/>
            <person name="Qi P."/>
            <person name="Bennetzen J.L."/>
            <person name="Dai X."/>
            <person name="Dawson M.W."/>
            <person name="Muller H.G."/>
            <person name="Kugler K."/>
            <person name="Rivarola-Duarte L."/>
            <person name="Spannagl M."/>
            <person name="Mayer K.F.X."/>
            <person name="Lu F.H."/>
            <person name="Bevan M.W."/>
            <person name="Leroy P."/>
            <person name="Li P."/>
            <person name="You F.M."/>
            <person name="Sun Q."/>
            <person name="Liu Z."/>
            <person name="Lyons E."/>
            <person name="Wicker T."/>
            <person name="Salzberg S.L."/>
            <person name="Devos K.M."/>
            <person name="Dvorak J."/>
        </authorList>
    </citation>
    <scope>NUCLEOTIDE SEQUENCE [LARGE SCALE GENOMIC DNA]</scope>
    <source>
        <strain evidence="1">cv. AL8/78</strain>
    </source>
</reference>
<sequence>MHRSHGLVPCQLFSMTSTVHRQDVLPLAYKFSKQLSSTPSLLHPLIHQLSTATSIAHFFRSPECWPNKIKTAAIQYRPGATVSCTQMMG</sequence>
<dbReference type="EnsemblPlants" id="AET5Gv20792400.30">
    <property type="protein sequence ID" value="AET5Gv20792400.30"/>
    <property type="gene ID" value="AET5Gv20792400"/>
</dbReference>